<dbReference type="PANTHER" id="PTHR12872:SF1">
    <property type="entry name" value="ALPHA-N-ACETYLGLUCOSAMINIDASE"/>
    <property type="match status" value="1"/>
</dbReference>
<dbReference type="Proteomes" id="UP000323454">
    <property type="component" value="Unassembled WGS sequence"/>
</dbReference>
<comment type="caution">
    <text evidence="4">The sequence shown here is derived from an EMBL/GenBank/DDBJ whole genome shotgun (WGS) entry which is preliminary data.</text>
</comment>
<reference evidence="4 5" key="1">
    <citation type="submission" date="2019-09" db="EMBL/GenBank/DDBJ databases">
        <title>Goodfellowia gen. nov., a new genus of the Pseudonocardineae related to Actinoalloteichus, containing Goodfellowia coeruleoviolacea gen. nov., comb. nov. gen. nov., comb. nov.</title>
        <authorList>
            <person name="Labeda D."/>
        </authorList>
    </citation>
    <scope>NUCLEOTIDE SEQUENCE [LARGE SCALE GENOMIC DNA]</scope>
    <source>
        <strain evidence="4 5">AN110305</strain>
    </source>
</reference>
<protein>
    <submittedName>
        <fullName evidence="4">Alpha-N-acetylglucosaminidase</fullName>
    </submittedName>
</protein>
<keyword evidence="2" id="KW-0732">Signal</keyword>
<accession>A0A5B2X2Z9</accession>
<dbReference type="SUPFAM" id="SSF50370">
    <property type="entry name" value="Ricin B-like lectins"/>
    <property type="match status" value="1"/>
</dbReference>
<dbReference type="InterPro" id="IPR029018">
    <property type="entry name" value="Hex-like_dom2"/>
</dbReference>
<dbReference type="Pfam" id="PF12972">
    <property type="entry name" value="NAGLU_C"/>
    <property type="match status" value="1"/>
</dbReference>
<evidence type="ECO:0000256" key="1">
    <source>
        <dbReference type="ARBA" id="ARBA00022801"/>
    </source>
</evidence>
<dbReference type="Pfam" id="PF00652">
    <property type="entry name" value="Ricin_B_lectin"/>
    <property type="match status" value="1"/>
</dbReference>
<dbReference type="Gene3D" id="1.20.120.670">
    <property type="entry name" value="N-acetyl-b-d-glucoasminidase"/>
    <property type="match status" value="1"/>
</dbReference>
<dbReference type="InterPro" id="IPR007781">
    <property type="entry name" value="NAGLU"/>
</dbReference>
<organism evidence="4 5">
    <name type="scientific">Solihabitans fulvus</name>
    <dbReference type="NCBI Taxonomy" id="1892852"/>
    <lineage>
        <taxon>Bacteria</taxon>
        <taxon>Bacillati</taxon>
        <taxon>Actinomycetota</taxon>
        <taxon>Actinomycetes</taxon>
        <taxon>Pseudonocardiales</taxon>
        <taxon>Pseudonocardiaceae</taxon>
        <taxon>Solihabitans</taxon>
    </lineage>
</organism>
<dbReference type="Gene3D" id="3.20.20.80">
    <property type="entry name" value="Glycosidases"/>
    <property type="match status" value="1"/>
</dbReference>
<name>A0A5B2X2Z9_9PSEU</name>
<dbReference type="InterPro" id="IPR035992">
    <property type="entry name" value="Ricin_B-like_lectins"/>
</dbReference>
<dbReference type="SMART" id="SM00458">
    <property type="entry name" value="RICIN"/>
    <property type="match status" value="1"/>
</dbReference>
<dbReference type="Gene3D" id="3.30.379.10">
    <property type="entry name" value="Chitobiase/beta-hexosaminidase domain 2-like"/>
    <property type="match status" value="1"/>
</dbReference>
<dbReference type="EMBL" id="VUOB01000045">
    <property type="protein sequence ID" value="KAA2257559.1"/>
    <property type="molecule type" value="Genomic_DNA"/>
</dbReference>
<proteinExistence type="predicted"/>
<evidence type="ECO:0000313" key="4">
    <source>
        <dbReference type="EMBL" id="KAA2257559.1"/>
    </source>
</evidence>
<dbReference type="InterPro" id="IPR024732">
    <property type="entry name" value="NAGLU_C"/>
</dbReference>
<dbReference type="InterPro" id="IPR024240">
    <property type="entry name" value="NAGLU_N"/>
</dbReference>
<dbReference type="Pfam" id="PF12971">
    <property type="entry name" value="NAGLU_N"/>
    <property type="match status" value="1"/>
</dbReference>
<dbReference type="Gene3D" id="2.80.10.50">
    <property type="match status" value="1"/>
</dbReference>
<gene>
    <name evidence="4" type="ORF">F0L68_25000</name>
</gene>
<sequence>MFASSRWRLRVSAVAVASLVPALTAIAGPASATAAVFDTAPAVASLQRLLPAAQAGQITLVPAARTGRQDSYSVSGAAGAVRVAGTSPATLLAGVGWYLAHVAMVDVGLTGDSLGRLPATLPAVPAPVTLTSAVAHRYALNDTDDGYSGPYRDFASYQREIDLLALHGINEVFVQVGAELPYYQAFQRFGYTGAELRGWFPAPAHQPWWLLQNLSGFGGPESDQLVAARGALGARVTGQLRALGMTPVLPGYFGTVPPGFAGRNPGANVVPQGDWAGFARPDWLDPTNPVFARVAAAYYAAQRADFGDSGMYKMDLLHEGGNPGQVDVGSAAHAVQQALVAAHPGATWAILGWQNNPSAALLSGVDRTGMLIVDGLSDRYDNLDRETTWQDTPYAFGSIPNFGGHTTIGANTGVWVTRFRQWLTKPHSALAGIAYLPEGTGGNPAAFELLADLAWQPGQVDQARWFADYAARRYGGADPSAAAAWDQLRRGPYSMPSGAWSEPQDSLFSARPALTVGSAAAWSPTSLRYDPGTVTAALRRLLAVAPGLRGTDAYRFDLVDTARQALANRSRTLLPLISAAYTAGDLTRFRALVGEWAREEALLDQVVGSDRRFLLGPWLAAARGQGATPAERDQLEYDARSILTTWGARSGSETGLHDYANREWSGLVGGLYAKRWDAYFASLDTALVNHTTPAAIDWFAFEDAWAHQTTSYPVTPSGDPVALASAVAALAPTGPVTGIGGACVDVTNGSSSDSTPLQLYGCNGTAAQAWTLPGDGTVRALGSCMDVRGGATTAGTTVQLYQCNGTPAQSWAAQPNGTLRNTKSALCLDASGGSSADHTPLIVWTCTGTANQVWRLPS</sequence>
<dbReference type="PROSITE" id="PS50231">
    <property type="entry name" value="RICIN_B_LECTIN"/>
    <property type="match status" value="1"/>
</dbReference>
<dbReference type="AlphaFoldDB" id="A0A5B2X2Z9"/>
<feature type="domain" description="Ricin B lectin" evidence="3">
    <location>
        <begin position="733"/>
        <end position="857"/>
    </location>
</feature>
<evidence type="ECO:0000259" key="3">
    <source>
        <dbReference type="SMART" id="SM00458"/>
    </source>
</evidence>
<dbReference type="Pfam" id="PF05089">
    <property type="entry name" value="NAGLU"/>
    <property type="match status" value="1"/>
</dbReference>
<dbReference type="OrthoDB" id="179563at2"/>
<dbReference type="GO" id="GO:0005975">
    <property type="term" value="P:carbohydrate metabolic process"/>
    <property type="evidence" value="ECO:0007669"/>
    <property type="project" value="UniProtKB-ARBA"/>
</dbReference>
<evidence type="ECO:0000256" key="2">
    <source>
        <dbReference type="SAM" id="SignalP"/>
    </source>
</evidence>
<feature type="chain" id="PRO_5038949328" evidence="2">
    <location>
        <begin position="28"/>
        <end position="858"/>
    </location>
</feature>
<dbReference type="GO" id="GO:0016787">
    <property type="term" value="F:hydrolase activity"/>
    <property type="evidence" value="ECO:0007669"/>
    <property type="project" value="UniProtKB-KW"/>
</dbReference>
<dbReference type="InterPro" id="IPR000772">
    <property type="entry name" value="Ricin_B_lectin"/>
</dbReference>
<keyword evidence="1" id="KW-0378">Hydrolase</keyword>
<feature type="signal peptide" evidence="2">
    <location>
        <begin position="1"/>
        <end position="27"/>
    </location>
</feature>
<reference evidence="4 5" key="2">
    <citation type="submission" date="2019-09" db="EMBL/GenBank/DDBJ databases">
        <authorList>
            <person name="Jin C."/>
        </authorList>
    </citation>
    <scope>NUCLEOTIDE SEQUENCE [LARGE SCALE GENOMIC DNA]</scope>
    <source>
        <strain evidence="4 5">AN110305</strain>
    </source>
</reference>
<evidence type="ECO:0000313" key="5">
    <source>
        <dbReference type="Proteomes" id="UP000323454"/>
    </source>
</evidence>
<dbReference type="InterPro" id="IPR024733">
    <property type="entry name" value="NAGLU_tim-barrel"/>
</dbReference>
<keyword evidence="5" id="KW-1185">Reference proteome</keyword>
<dbReference type="CDD" id="cd23451">
    <property type="entry name" value="beta-trefoil_Ricin_laminarinase"/>
    <property type="match status" value="1"/>
</dbReference>
<dbReference type="RefSeq" id="WP_149852238.1">
    <property type="nucleotide sequence ID" value="NZ_VUOB01000045.1"/>
</dbReference>
<dbReference type="PANTHER" id="PTHR12872">
    <property type="entry name" value="ALPHA-N-ACETYLGLUCOSAMINIDASE"/>
    <property type="match status" value="1"/>
</dbReference>